<dbReference type="Proteomes" id="UP000054538">
    <property type="component" value="Unassembled WGS sequence"/>
</dbReference>
<proteinExistence type="predicted"/>
<sequence length="80" mass="8736">MCSRPTVGRANCDHLSGPKSRAKSKPILRISSVAIRNQNRTVETQGDTLWVYMPVGTLEAEWVNVGRGQQEPGCGGVVRQ</sequence>
<reference evidence="3" key="2">
    <citation type="submission" date="2015-01" db="EMBL/GenBank/DDBJ databases">
        <title>Evolutionary Origins and Diversification of the Mycorrhizal Mutualists.</title>
        <authorList>
            <consortium name="DOE Joint Genome Institute"/>
            <consortium name="Mycorrhizal Genomics Consortium"/>
            <person name="Kohler A."/>
            <person name="Kuo A."/>
            <person name="Nagy L.G."/>
            <person name="Floudas D."/>
            <person name="Copeland A."/>
            <person name="Barry K.W."/>
            <person name="Cichocki N."/>
            <person name="Veneault-Fourrey C."/>
            <person name="LaButti K."/>
            <person name="Lindquist E.A."/>
            <person name="Lipzen A."/>
            <person name="Lundell T."/>
            <person name="Morin E."/>
            <person name="Murat C."/>
            <person name="Riley R."/>
            <person name="Ohm R."/>
            <person name="Sun H."/>
            <person name="Tunlid A."/>
            <person name="Henrissat B."/>
            <person name="Grigoriev I.V."/>
            <person name="Hibbett D.S."/>
            <person name="Martin F."/>
        </authorList>
    </citation>
    <scope>NUCLEOTIDE SEQUENCE [LARGE SCALE GENOMIC DNA]</scope>
    <source>
        <strain evidence="3">Ve08.2h10</strain>
    </source>
</reference>
<evidence type="ECO:0000256" key="1">
    <source>
        <dbReference type="SAM" id="MobiDB-lite"/>
    </source>
</evidence>
<dbReference type="AlphaFoldDB" id="A0A0D0DJX6"/>
<protein>
    <submittedName>
        <fullName evidence="2">Uncharacterized protein</fullName>
    </submittedName>
</protein>
<name>A0A0D0DJX6_9AGAM</name>
<evidence type="ECO:0000313" key="2">
    <source>
        <dbReference type="EMBL" id="KIK81954.1"/>
    </source>
</evidence>
<feature type="region of interest" description="Disordered" evidence="1">
    <location>
        <begin position="1"/>
        <end position="24"/>
    </location>
</feature>
<dbReference type="InParanoid" id="A0A0D0DJX6"/>
<gene>
    <name evidence="2" type="ORF">PAXRUDRAFT_832529</name>
</gene>
<evidence type="ECO:0000313" key="3">
    <source>
        <dbReference type="Proteomes" id="UP000054538"/>
    </source>
</evidence>
<organism evidence="2 3">
    <name type="scientific">Paxillus rubicundulus Ve08.2h10</name>
    <dbReference type="NCBI Taxonomy" id="930991"/>
    <lineage>
        <taxon>Eukaryota</taxon>
        <taxon>Fungi</taxon>
        <taxon>Dikarya</taxon>
        <taxon>Basidiomycota</taxon>
        <taxon>Agaricomycotina</taxon>
        <taxon>Agaricomycetes</taxon>
        <taxon>Agaricomycetidae</taxon>
        <taxon>Boletales</taxon>
        <taxon>Paxilineae</taxon>
        <taxon>Paxillaceae</taxon>
        <taxon>Paxillus</taxon>
    </lineage>
</organism>
<accession>A0A0D0DJX6</accession>
<dbReference type="HOGENOM" id="CLU_2590490_0_0_1"/>
<reference evidence="2 3" key="1">
    <citation type="submission" date="2014-04" db="EMBL/GenBank/DDBJ databases">
        <authorList>
            <consortium name="DOE Joint Genome Institute"/>
            <person name="Kuo A."/>
            <person name="Kohler A."/>
            <person name="Jargeat P."/>
            <person name="Nagy L.G."/>
            <person name="Floudas D."/>
            <person name="Copeland A."/>
            <person name="Barry K.W."/>
            <person name="Cichocki N."/>
            <person name="Veneault-Fourrey C."/>
            <person name="LaButti K."/>
            <person name="Lindquist E.A."/>
            <person name="Lipzen A."/>
            <person name="Lundell T."/>
            <person name="Morin E."/>
            <person name="Murat C."/>
            <person name="Sun H."/>
            <person name="Tunlid A."/>
            <person name="Henrissat B."/>
            <person name="Grigoriev I.V."/>
            <person name="Hibbett D.S."/>
            <person name="Martin F."/>
            <person name="Nordberg H.P."/>
            <person name="Cantor M.N."/>
            <person name="Hua S.X."/>
        </authorList>
    </citation>
    <scope>NUCLEOTIDE SEQUENCE [LARGE SCALE GENOMIC DNA]</scope>
    <source>
        <strain evidence="2 3">Ve08.2h10</strain>
    </source>
</reference>
<keyword evidence="3" id="KW-1185">Reference proteome</keyword>
<dbReference type="EMBL" id="KN825702">
    <property type="protein sequence ID" value="KIK81954.1"/>
    <property type="molecule type" value="Genomic_DNA"/>
</dbReference>